<dbReference type="NCBIfam" id="NF004412">
    <property type="entry name" value="PRK05759.1-3"/>
    <property type="match status" value="1"/>
</dbReference>
<evidence type="ECO:0000256" key="15">
    <source>
        <dbReference type="RuleBase" id="RU003848"/>
    </source>
</evidence>
<keyword evidence="9 14" id="KW-0406">Ion transport</keyword>
<dbReference type="Pfam" id="PF00430">
    <property type="entry name" value="ATP-synt_B"/>
    <property type="match status" value="1"/>
</dbReference>
<dbReference type="GO" id="GO:0005886">
    <property type="term" value="C:plasma membrane"/>
    <property type="evidence" value="ECO:0007669"/>
    <property type="project" value="UniProtKB-SubCell"/>
</dbReference>
<dbReference type="PANTHER" id="PTHR33445">
    <property type="entry name" value="ATP SYNTHASE SUBUNIT B', CHLOROPLASTIC"/>
    <property type="match status" value="1"/>
</dbReference>
<keyword evidence="8 14" id="KW-1133">Transmembrane helix</keyword>
<dbReference type="RefSeq" id="WP_126499865.1">
    <property type="nucleotide sequence ID" value="NZ_LR134479.1"/>
</dbReference>
<evidence type="ECO:0000256" key="4">
    <source>
        <dbReference type="ARBA" id="ARBA00022475"/>
    </source>
</evidence>
<keyword evidence="11 14" id="KW-0066">ATP synthesis</keyword>
<dbReference type="Proteomes" id="UP000282386">
    <property type="component" value="Chromosome"/>
</dbReference>
<evidence type="ECO:0000256" key="5">
    <source>
        <dbReference type="ARBA" id="ARBA00022547"/>
    </source>
</evidence>
<evidence type="ECO:0000256" key="11">
    <source>
        <dbReference type="ARBA" id="ARBA00023310"/>
    </source>
</evidence>
<evidence type="ECO:0000256" key="14">
    <source>
        <dbReference type="HAMAP-Rule" id="MF_01398"/>
    </source>
</evidence>
<keyword evidence="16" id="KW-0175">Coiled coil</keyword>
<evidence type="ECO:0000256" key="9">
    <source>
        <dbReference type="ARBA" id="ARBA00023065"/>
    </source>
</evidence>
<comment type="function">
    <text evidence="14">Component of the F(0) channel, it forms part of the peripheral stalk, linking F(1) to F(0).</text>
</comment>
<dbReference type="NCBIfam" id="TIGR01144">
    <property type="entry name" value="ATP_synt_b"/>
    <property type="match status" value="1"/>
</dbReference>
<dbReference type="PANTHER" id="PTHR33445:SF1">
    <property type="entry name" value="ATP SYNTHASE SUBUNIT B"/>
    <property type="match status" value="1"/>
</dbReference>
<proteinExistence type="inferred from homology"/>
<comment type="function">
    <text evidence="12 14">F(1)F(0) ATP synthase produces ATP from ADP in the presence of a proton or sodium gradient. F-type ATPases consist of two structural domains, F(1) containing the extramembraneous catalytic core and F(0) containing the membrane proton channel, linked together by a central stalk and a peripheral stalk. During catalysis, ATP synthesis in the catalytic domain of F(1) is coupled via a rotary mechanism of the central stalk subunits to proton translocation.</text>
</comment>
<keyword evidence="7 14" id="KW-0375">Hydrogen ion transport</keyword>
<evidence type="ECO:0000256" key="2">
    <source>
        <dbReference type="ARBA" id="ARBA00005513"/>
    </source>
</evidence>
<organism evidence="17 18">
    <name type="scientific">Rothia aeria</name>
    <dbReference type="NCBI Taxonomy" id="172042"/>
    <lineage>
        <taxon>Bacteria</taxon>
        <taxon>Bacillati</taxon>
        <taxon>Actinomycetota</taxon>
        <taxon>Actinomycetes</taxon>
        <taxon>Micrococcales</taxon>
        <taxon>Micrococcaceae</taxon>
        <taxon>Rothia</taxon>
    </lineage>
</organism>
<dbReference type="InterPro" id="IPR028987">
    <property type="entry name" value="ATP_synth_B-like_membr_sf"/>
</dbReference>
<dbReference type="GO" id="GO:0046933">
    <property type="term" value="F:proton-transporting ATP synthase activity, rotational mechanism"/>
    <property type="evidence" value="ECO:0007669"/>
    <property type="project" value="UniProtKB-UniRule"/>
</dbReference>
<dbReference type="AlphaFoldDB" id="A0A7Z9A2N8"/>
<comment type="subcellular location">
    <subcellularLocation>
        <location evidence="1 14">Cell membrane</location>
        <topology evidence="1 14">Single-pass membrane protein</topology>
    </subcellularLocation>
</comment>
<evidence type="ECO:0000256" key="10">
    <source>
        <dbReference type="ARBA" id="ARBA00023136"/>
    </source>
</evidence>
<evidence type="ECO:0000256" key="7">
    <source>
        <dbReference type="ARBA" id="ARBA00022781"/>
    </source>
</evidence>
<evidence type="ECO:0000256" key="12">
    <source>
        <dbReference type="ARBA" id="ARBA00025198"/>
    </source>
</evidence>
<dbReference type="InterPro" id="IPR005864">
    <property type="entry name" value="ATP_synth_F0_bsu_bac"/>
</dbReference>
<evidence type="ECO:0000256" key="6">
    <source>
        <dbReference type="ARBA" id="ARBA00022692"/>
    </source>
</evidence>
<evidence type="ECO:0000313" key="18">
    <source>
        <dbReference type="Proteomes" id="UP000282386"/>
    </source>
</evidence>
<comment type="similarity">
    <text evidence="2 14 15">Belongs to the ATPase B chain family.</text>
</comment>
<evidence type="ECO:0000256" key="16">
    <source>
        <dbReference type="SAM" id="Coils"/>
    </source>
</evidence>
<accession>A0A7Z9A2N8</accession>
<dbReference type="HAMAP" id="MF_01398">
    <property type="entry name" value="ATP_synth_b_bprime"/>
    <property type="match status" value="1"/>
</dbReference>
<dbReference type="InterPro" id="IPR002146">
    <property type="entry name" value="ATP_synth_b/b'su_bac/chlpt"/>
</dbReference>
<dbReference type="GO" id="GO:0046961">
    <property type="term" value="F:proton-transporting ATPase activity, rotational mechanism"/>
    <property type="evidence" value="ECO:0007669"/>
    <property type="project" value="TreeGrafter"/>
</dbReference>
<protein>
    <recommendedName>
        <fullName evidence="14">ATP synthase subunit b</fullName>
    </recommendedName>
    <alternativeName>
        <fullName evidence="14">ATP synthase F(0) sector subunit b</fullName>
    </alternativeName>
    <alternativeName>
        <fullName evidence="14">ATPase subunit I</fullName>
    </alternativeName>
    <alternativeName>
        <fullName evidence="14">F-type ATPase subunit b</fullName>
        <shortName evidence="14">F-ATPase subunit b</shortName>
    </alternativeName>
</protein>
<feature type="coiled-coil region" evidence="16">
    <location>
        <begin position="65"/>
        <end position="103"/>
    </location>
</feature>
<evidence type="ECO:0000256" key="13">
    <source>
        <dbReference type="ARBA" id="ARBA00025830"/>
    </source>
</evidence>
<sequence length="186" mass="19940">MTYLANDGGAEHAASNPLIPATGEVIMTAIGFLILLFIVIKYIAPAFEKIYQDRKEAIEGGLAKAKKVQAEAAAAREEYSQQLDSARLEAQQIREEARAEGEAIIAKARERATVEAQRITENAQKTIEAERAAAAVSLRSEVGSLATALAGKIVGEALTDDARSARVVDRFLADLETEQQNAGATR</sequence>
<keyword evidence="4 14" id="KW-1003">Cell membrane</keyword>
<evidence type="ECO:0000256" key="8">
    <source>
        <dbReference type="ARBA" id="ARBA00022989"/>
    </source>
</evidence>
<evidence type="ECO:0000256" key="3">
    <source>
        <dbReference type="ARBA" id="ARBA00022448"/>
    </source>
</evidence>
<keyword evidence="10 14" id="KW-0472">Membrane</keyword>
<name>A0A7Z9A2N8_9MICC</name>
<dbReference type="InterPro" id="IPR050059">
    <property type="entry name" value="ATP_synthase_B_chain"/>
</dbReference>
<evidence type="ECO:0000313" key="17">
    <source>
        <dbReference type="EMBL" id="VEI22769.1"/>
    </source>
</evidence>
<dbReference type="CDD" id="cd06503">
    <property type="entry name" value="ATP-synt_Fo_b"/>
    <property type="match status" value="1"/>
</dbReference>
<reference evidence="17 18" key="1">
    <citation type="submission" date="2018-12" db="EMBL/GenBank/DDBJ databases">
        <authorList>
            <consortium name="Pathogen Informatics"/>
        </authorList>
    </citation>
    <scope>NUCLEOTIDE SEQUENCE [LARGE SCALE GENOMIC DNA]</scope>
    <source>
        <strain evidence="17 18">NCTC10207</strain>
    </source>
</reference>
<feature type="transmembrane region" description="Helical" evidence="14">
    <location>
        <begin position="25"/>
        <end position="44"/>
    </location>
</feature>
<dbReference type="GO" id="GO:0045259">
    <property type="term" value="C:proton-transporting ATP synthase complex"/>
    <property type="evidence" value="ECO:0007669"/>
    <property type="project" value="UniProtKB-KW"/>
</dbReference>
<keyword evidence="5 14" id="KW-0138">CF(0)</keyword>
<dbReference type="Gene3D" id="1.20.5.620">
    <property type="entry name" value="F1F0 ATP synthase subunit B, membrane domain"/>
    <property type="match status" value="1"/>
</dbReference>
<evidence type="ECO:0000256" key="1">
    <source>
        <dbReference type="ARBA" id="ARBA00004162"/>
    </source>
</evidence>
<gene>
    <name evidence="14 17" type="primary">atpF</name>
    <name evidence="17" type="ORF">NCTC10207_00855</name>
</gene>
<keyword evidence="6 14" id="KW-0812">Transmembrane</keyword>
<dbReference type="EMBL" id="LR134479">
    <property type="protein sequence ID" value="VEI22769.1"/>
    <property type="molecule type" value="Genomic_DNA"/>
</dbReference>
<keyword evidence="3 14" id="KW-0813">Transport</keyword>
<comment type="subunit">
    <text evidence="13 14">F-type ATPases have 2 components, F(1) - the catalytic core - and F(0) - the membrane proton channel. F(1) has five subunits: alpha(3), beta(3), gamma(1), delta(1), epsilon(1). F(0) has three main subunits: a(1), b(2) and c(10-14). The alpha and beta chains form an alternating ring which encloses part of the gamma chain. F(1) is attached to F(0) by a central stalk formed by the gamma and epsilon chains, while a peripheral stalk is formed by the delta and b chains.</text>
</comment>
<dbReference type="SUPFAM" id="SSF81573">
    <property type="entry name" value="F1F0 ATP synthase subunit B, membrane domain"/>
    <property type="match status" value="1"/>
</dbReference>